<protein>
    <submittedName>
        <fullName evidence="2">Uncharacterized protein</fullName>
    </submittedName>
</protein>
<proteinExistence type="predicted"/>
<comment type="caution">
    <text evidence="2">The sequence shown here is derived from an EMBL/GenBank/DDBJ whole genome shotgun (WGS) entry which is preliminary data.</text>
</comment>
<organism evidence="2 3">
    <name type="scientific">Kribbella karoonensis</name>
    <dbReference type="NCBI Taxonomy" id="324851"/>
    <lineage>
        <taxon>Bacteria</taxon>
        <taxon>Bacillati</taxon>
        <taxon>Actinomycetota</taxon>
        <taxon>Actinomycetes</taxon>
        <taxon>Propionibacteriales</taxon>
        <taxon>Kribbellaceae</taxon>
        <taxon>Kribbella</taxon>
    </lineage>
</organism>
<dbReference type="Proteomes" id="UP001500190">
    <property type="component" value="Unassembled WGS sequence"/>
</dbReference>
<sequence>MEYADFEAEYQQVVLMLRGDRSGLPTAIAHLKDLATTIEDDDDREEAGWDIVALEDAIEKEKDEQPPSDLVRQARRIYAAAARREGTTADRLARAERGVQALTELSGADRDEEQAISSMSHSLDMMIDGFRTETR</sequence>
<gene>
    <name evidence="2" type="ORF">GCM10009742_19500</name>
</gene>
<feature type="region of interest" description="Disordered" evidence="1">
    <location>
        <begin position="105"/>
        <end position="135"/>
    </location>
</feature>
<name>A0ABP4PCA8_9ACTN</name>
<keyword evidence="3" id="KW-1185">Reference proteome</keyword>
<accession>A0ABP4PCA8</accession>
<evidence type="ECO:0000313" key="3">
    <source>
        <dbReference type="Proteomes" id="UP001500190"/>
    </source>
</evidence>
<reference evidence="3" key="1">
    <citation type="journal article" date="2019" name="Int. J. Syst. Evol. Microbiol.">
        <title>The Global Catalogue of Microorganisms (GCM) 10K type strain sequencing project: providing services to taxonomists for standard genome sequencing and annotation.</title>
        <authorList>
            <consortium name="The Broad Institute Genomics Platform"/>
            <consortium name="The Broad Institute Genome Sequencing Center for Infectious Disease"/>
            <person name="Wu L."/>
            <person name="Ma J."/>
        </authorList>
    </citation>
    <scope>NUCLEOTIDE SEQUENCE [LARGE SCALE GENOMIC DNA]</scope>
    <source>
        <strain evidence="3">JCM 14304</strain>
    </source>
</reference>
<dbReference type="EMBL" id="BAAAND010000003">
    <property type="protein sequence ID" value="GAA1576119.1"/>
    <property type="molecule type" value="Genomic_DNA"/>
</dbReference>
<evidence type="ECO:0000256" key="1">
    <source>
        <dbReference type="SAM" id="MobiDB-lite"/>
    </source>
</evidence>
<dbReference type="RefSeq" id="WP_344189265.1">
    <property type="nucleotide sequence ID" value="NZ_BAAAND010000003.1"/>
</dbReference>
<evidence type="ECO:0000313" key="2">
    <source>
        <dbReference type="EMBL" id="GAA1576119.1"/>
    </source>
</evidence>